<name>A0A382X6B7_9ZZZZ</name>
<sequence length="59" mass="6609">MNNEISNKQRNYTLFVLVLVFTSSHVDRQIMGILGQPIKESLLISDTQLGLLTGLMFAV</sequence>
<evidence type="ECO:0000313" key="1">
    <source>
        <dbReference type="EMBL" id="SVD66420.1"/>
    </source>
</evidence>
<dbReference type="InterPro" id="IPR036259">
    <property type="entry name" value="MFS_trans_sf"/>
</dbReference>
<protein>
    <recommendedName>
        <fullName evidence="2">Major facilitator superfamily (MFS) profile domain-containing protein</fullName>
    </recommendedName>
</protein>
<reference evidence="1" key="1">
    <citation type="submission" date="2018-05" db="EMBL/GenBank/DDBJ databases">
        <authorList>
            <person name="Lanie J.A."/>
            <person name="Ng W.-L."/>
            <person name="Kazmierczak K.M."/>
            <person name="Andrzejewski T.M."/>
            <person name="Davidsen T.M."/>
            <person name="Wayne K.J."/>
            <person name="Tettelin H."/>
            <person name="Glass J.I."/>
            <person name="Rusch D."/>
            <person name="Podicherti R."/>
            <person name="Tsui H.-C.T."/>
            <person name="Winkler M.E."/>
        </authorList>
    </citation>
    <scope>NUCLEOTIDE SEQUENCE</scope>
</reference>
<gene>
    <name evidence="1" type="ORF">METZ01_LOCUS419274</name>
</gene>
<accession>A0A382X6B7</accession>
<dbReference type="EMBL" id="UINC01165174">
    <property type="protein sequence ID" value="SVD66420.1"/>
    <property type="molecule type" value="Genomic_DNA"/>
</dbReference>
<organism evidence="1">
    <name type="scientific">marine metagenome</name>
    <dbReference type="NCBI Taxonomy" id="408172"/>
    <lineage>
        <taxon>unclassified sequences</taxon>
        <taxon>metagenomes</taxon>
        <taxon>ecological metagenomes</taxon>
    </lineage>
</organism>
<proteinExistence type="predicted"/>
<evidence type="ECO:0008006" key="2">
    <source>
        <dbReference type="Google" id="ProtNLM"/>
    </source>
</evidence>
<feature type="non-terminal residue" evidence="1">
    <location>
        <position position="59"/>
    </location>
</feature>
<dbReference type="SUPFAM" id="SSF103473">
    <property type="entry name" value="MFS general substrate transporter"/>
    <property type="match status" value="1"/>
</dbReference>
<dbReference type="AlphaFoldDB" id="A0A382X6B7"/>